<dbReference type="EC" id="2.4.1.21" evidence="4"/>
<dbReference type="Pfam" id="PF08323">
    <property type="entry name" value="Glyco_transf_5"/>
    <property type="match status" value="1"/>
</dbReference>
<comment type="subcellular location">
    <subcellularLocation>
        <location evidence="2">Plastid</location>
        <location evidence="2">Amyloplast</location>
    </subcellularLocation>
</comment>
<protein>
    <recommendedName>
        <fullName evidence="4">starch synthase</fullName>
        <ecNumber evidence="4">2.4.1.21</ecNumber>
    </recommendedName>
</protein>
<evidence type="ECO:0000256" key="2">
    <source>
        <dbReference type="ARBA" id="ARBA00004602"/>
    </source>
</evidence>
<dbReference type="PANTHER" id="PTHR45825:SF11">
    <property type="entry name" value="ALPHA AMYLASE DOMAIN-CONTAINING PROTEIN"/>
    <property type="match status" value="1"/>
</dbReference>
<gene>
    <name evidence="10" type="ORF">PCOR1329_LOCUS10413</name>
</gene>
<evidence type="ECO:0000259" key="9">
    <source>
        <dbReference type="Pfam" id="PF08323"/>
    </source>
</evidence>
<evidence type="ECO:0000256" key="4">
    <source>
        <dbReference type="ARBA" id="ARBA00012588"/>
    </source>
</evidence>
<organism evidence="10 11">
    <name type="scientific">Prorocentrum cordatum</name>
    <dbReference type="NCBI Taxonomy" id="2364126"/>
    <lineage>
        <taxon>Eukaryota</taxon>
        <taxon>Sar</taxon>
        <taxon>Alveolata</taxon>
        <taxon>Dinophyceae</taxon>
        <taxon>Prorocentrales</taxon>
        <taxon>Prorocentraceae</taxon>
        <taxon>Prorocentrum</taxon>
    </lineage>
</organism>
<feature type="domain" description="Starch synthase catalytic" evidence="9">
    <location>
        <begin position="59"/>
        <end position="316"/>
    </location>
</feature>
<dbReference type="InterPro" id="IPR013534">
    <property type="entry name" value="Starch_synth_cat_dom"/>
</dbReference>
<dbReference type="PANTHER" id="PTHR45825">
    <property type="entry name" value="GRANULE-BOUND STARCH SYNTHASE 1, CHLOROPLASTIC/AMYLOPLASTIC"/>
    <property type="match status" value="1"/>
</dbReference>
<evidence type="ECO:0000256" key="6">
    <source>
        <dbReference type="ARBA" id="ARBA00022679"/>
    </source>
</evidence>
<keyword evidence="11" id="KW-1185">Reference proteome</keyword>
<dbReference type="EMBL" id="CAUYUJ010002952">
    <property type="protein sequence ID" value="CAK0803117.1"/>
    <property type="molecule type" value="Genomic_DNA"/>
</dbReference>
<dbReference type="Gene3D" id="3.40.50.2000">
    <property type="entry name" value="Glycogen Phosphorylase B"/>
    <property type="match status" value="2"/>
</dbReference>
<comment type="catalytic activity">
    <reaction evidence="1">
        <text>[(1-&gt;4)-alpha-D-glucosyl](n) + ADP-alpha-D-glucose = [(1-&gt;4)-alpha-D-glucosyl](n+1) + ADP + H(+)</text>
        <dbReference type="Rhea" id="RHEA:18189"/>
        <dbReference type="Rhea" id="RHEA-COMP:9584"/>
        <dbReference type="Rhea" id="RHEA-COMP:9587"/>
        <dbReference type="ChEBI" id="CHEBI:15378"/>
        <dbReference type="ChEBI" id="CHEBI:15444"/>
        <dbReference type="ChEBI" id="CHEBI:57498"/>
        <dbReference type="ChEBI" id="CHEBI:456216"/>
        <dbReference type="EC" id="2.4.1.21"/>
    </reaction>
</comment>
<reference evidence="10" key="1">
    <citation type="submission" date="2023-10" db="EMBL/GenBank/DDBJ databases">
        <authorList>
            <person name="Chen Y."/>
            <person name="Shah S."/>
            <person name="Dougan E. K."/>
            <person name="Thang M."/>
            <person name="Chan C."/>
        </authorList>
    </citation>
    <scope>NUCLEOTIDE SEQUENCE [LARGE SCALE GENOMIC DNA]</scope>
</reference>
<keyword evidence="7" id="KW-0934">Plastid</keyword>
<dbReference type="Proteomes" id="UP001189429">
    <property type="component" value="Unassembled WGS sequence"/>
</dbReference>
<keyword evidence="7" id="KW-0035">Amyloplast</keyword>
<evidence type="ECO:0000313" key="11">
    <source>
        <dbReference type="Proteomes" id="UP001189429"/>
    </source>
</evidence>
<dbReference type="SUPFAM" id="SSF53756">
    <property type="entry name" value="UDP-Glycosyltransferase/glycogen phosphorylase"/>
    <property type="match status" value="1"/>
</dbReference>
<name>A0ABN9QB61_9DINO</name>
<evidence type="ECO:0000313" key="10">
    <source>
        <dbReference type="EMBL" id="CAK0803117.1"/>
    </source>
</evidence>
<keyword evidence="6" id="KW-0808">Transferase</keyword>
<accession>A0ABN9QB61</accession>
<feature type="domain" description="Glycosyl transferase family 1" evidence="8">
    <location>
        <begin position="370"/>
        <end position="499"/>
    </location>
</feature>
<proteinExistence type="inferred from homology"/>
<evidence type="ECO:0000256" key="1">
    <source>
        <dbReference type="ARBA" id="ARBA00001478"/>
    </source>
</evidence>
<comment type="caution">
    <text evidence="10">The sequence shown here is derived from an EMBL/GenBank/DDBJ whole genome shotgun (WGS) entry which is preliminary data.</text>
</comment>
<sequence length="577" mass="64346">MESKSNLFDRNASYSCLSGLVGEGEEEEKLPEPRRSKSYSKIRHLEGLDYESKNLDVPIVVVSSEVEPWSKSGGLAIVAGAYGYEFAMRGHRTMVVSPMYDDYPGLVWLADKDVQFYGGNHRIKYFLLRKEHTKQAGGPTTDYVFVHLDCFRRGGGLYHDQNGEYGDNLFRFGLFSLAALEAPLCCNIGGSTYGDKCLFMANDWQAGLVPVMLAHKFRKHGTYQHARSIFVVHNMGYQGAYPWTGSELENLTLPDSAHDNLFFTYPEHMRTHSLDRGHCINLTLGALITCDRVLTVSANYAHEICTDEGGFLMQDVCRGKGIYLAGIQNGIEDTWDPTSDTKIAATYSAEDLTGKAACKKALQQALGLNQEEDTALVGFVGRLTTQKGVDILQDGVVDWMLRDEGNGVTGRVQVILMGNGDAHLSEWLKTMENQNKGRVCGYAGFDPKVERLMMAGCDFLLMPSRYEPCGIPQMVALTYGTVPVVHATGGLKDSVKDARSTDPAVTSVANGYYVLPLTSDKWKEVMWVALETYHKNRPEHTRLMKNGMACNFYWPMAVQEYEKHIDYTMGDPPLYKC</sequence>
<dbReference type="CDD" id="cd03791">
    <property type="entry name" value="GT5_Glycogen_synthase_DULL1-like"/>
    <property type="match status" value="1"/>
</dbReference>
<dbReference type="InterPro" id="IPR001296">
    <property type="entry name" value="Glyco_trans_1"/>
</dbReference>
<keyword evidence="5" id="KW-0328">Glycosyltransferase</keyword>
<evidence type="ECO:0000259" key="8">
    <source>
        <dbReference type="Pfam" id="PF00534"/>
    </source>
</evidence>
<evidence type="ECO:0000256" key="7">
    <source>
        <dbReference type="ARBA" id="ARBA00023234"/>
    </source>
</evidence>
<dbReference type="Pfam" id="PF00534">
    <property type="entry name" value="Glycos_transf_1"/>
    <property type="match status" value="1"/>
</dbReference>
<dbReference type="HAMAP" id="MF_00484">
    <property type="entry name" value="Glycogen_synth"/>
    <property type="match status" value="1"/>
</dbReference>
<dbReference type="InterPro" id="IPR011835">
    <property type="entry name" value="GS/SS"/>
</dbReference>
<evidence type="ECO:0000256" key="5">
    <source>
        <dbReference type="ARBA" id="ARBA00022676"/>
    </source>
</evidence>
<evidence type="ECO:0000256" key="3">
    <source>
        <dbReference type="ARBA" id="ARBA00010281"/>
    </source>
</evidence>
<comment type="similarity">
    <text evidence="3">Belongs to the glycosyltransferase 1 family. Bacterial/plant glycogen synthase subfamily.</text>
</comment>
<dbReference type="NCBIfam" id="TIGR02095">
    <property type="entry name" value="glgA"/>
    <property type="match status" value="1"/>
</dbReference>